<feature type="transmembrane region" description="Helical" evidence="1">
    <location>
        <begin position="9"/>
        <end position="27"/>
    </location>
</feature>
<protein>
    <submittedName>
        <fullName evidence="2">Unannotated protein</fullName>
    </submittedName>
</protein>
<dbReference type="Pfam" id="PF11377">
    <property type="entry name" value="DUF3180"/>
    <property type="match status" value="1"/>
</dbReference>
<dbReference type="EMBL" id="CAEZTU010000001">
    <property type="protein sequence ID" value="CAB4568576.1"/>
    <property type="molecule type" value="Genomic_DNA"/>
</dbReference>
<reference evidence="2" key="1">
    <citation type="submission" date="2020-05" db="EMBL/GenBank/DDBJ databases">
        <authorList>
            <person name="Chiriac C."/>
            <person name="Salcher M."/>
            <person name="Ghai R."/>
            <person name="Kavagutti S V."/>
        </authorList>
    </citation>
    <scope>NUCLEOTIDE SEQUENCE</scope>
</reference>
<sequence length="166" mass="18595">MKPTTFRNILSFIFVASIVGYFLSSIYENLTATFFPLSTNTIFALFILNIALFYWIIIFRSRLRNAREKSQDLSRRKFPPHPLVSARTVALAFAGSRAGSLILGFYLGIVIEFLPKFELSPIKQRLGIALGIIALSAALIGLSLWLEKICRINDSDDKPGENTSFA</sequence>
<keyword evidence="1" id="KW-0812">Transmembrane</keyword>
<feature type="transmembrane region" description="Helical" evidence="1">
    <location>
        <begin position="126"/>
        <end position="146"/>
    </location>
</feature>
<proteinExistence type="predicted"/>
<organism evidence="2">
    <name type="scientific">freshwater metagenome</name>
    <dbReference type="NCBI Taxonomy" id="449393"/>
    <lineage>
        <taxon>unclassified sequences</taxon>
        <taxon>metagenomes</taxon>
        <taxon>ecological metagenomes</taxon>
    </lineage>
</organism>
<name>A0A6J6DYJ0_9ZZZZ</name>
<feature type="transmembrane region" description="Helical" evidence="1">
    <location>
        <begin position="42"/>
        <end position="63"/>
    </location>
</feature>
<keyword evidence="1" id="KW-1133">Transmembrane helix</keyword>
<gene>
    <name evidence="2" type="ORF">UFOPK1740_00045</name>
</gene>
<feature type="transmembrane region" description="Helical" evidence="1">
    <location>
        <begin position="84"/>
        <end position="106"/>
    </location>
</feature>
<dbReference type="InterPro" id="IPR021517">
    <property type="entry name" value="DUF3180"/>
</dbReference>
<keyword evidence="1" id="KW-0472">Membrane</keyword>
<dbReference type="AlphaFoldDB" id="A0A6J6DYJ0"/>
<evidence type="ECO:0000313" key="2">
    <source>
        <dbReference type="EMBL" id="CAB4568576.1"/>
    </source>
</evidence>
<evidence type="ECO:0000256" key="1">
    <source>
        <dbReference type="SAM" id="Phobius"/>
    </source>
</evidence>
<accession>A0A6J6DYJ0</accession>